<comment type="caution">
    <text evidence="4">The sequence shown here is derived from an EMBL/GenBank/DDBJ whole genome shotgun (WGS) entry which is preliminary data.</text>
</comment>
<dbReference type="AlphaFoldDB" id="A0A7V7PLJ7"/>
<evidence type="ECO:0000256" key="2">
    <source>
        <dbReference type="SAM" id="Phobius"/>
    </source>
</evidence>
<sequence>MSSNSRPEAGFAAIVLAAQRRGHVDPLAAEAGISHKCMVPIAGVPLIVHVASALLATAEIERLRIVVEPEMEASIRAVLPSAEARIEFVPAADNLADSVYAGADGIEGRMVITTADNVLLSPKAVRAMLATLSGGADAAVAFARRQAVLAAHPEGQRRFYRFADDSYSNCNLYAFAGARALAAAESFRGGGQFAKKPLRMVLAFGVVNVAVLLLFRPSLTATFARLSRRFGLRIDAVVLDDGANAIDVDNRRTYDVAATLLAGRDPVSATGVPAPSI</sequence>
<dbReference type="GO" id="GO:0016779">
    <property type="term" value="F:nucleotidyltransferase activity"/>
    <property type="evidence" value="ECO:0007669"/>
    <property type="project" value="UniProtKB-ARBA"/>
</dbReference>
<dbReference type="Pfam" id="PF12804">
    <property type="entry name" value="NTP_transf_3"/>
    <property type="match status" value="1"/>
</dbReference>
<evidence type="ECO:0000313" key="5">
    <source>
        <dbReference type="Proteomes" id="UP000432089"/>
    </source>
</evidence>
<reference evidence="4 5" key="1">
    <citation type="submission" date="2019-09" db="EMBL/GenBank/DDBJ databases">
        <title>YIM 132180 draft genome.</title>
        <authorList>
            <person name="Zhang K."/>
        </authorList>
    </citation>
    <scope>NUCLEOTIDE SEQUENCE [LARGE SCALE GENOMIC DNA]</scope>
    <source>
        <strain evidence="4 5">YIM 132180</strain>
    </source>
</reference>
<accession>A0A7V7PLJ7</accession>
<dbReference type="RefSeq" id="WP_150972172.1">
    <property type="nucleotide sequence ID" value="NZ_VZDO01000017.1"/>
</dbReference>
<keyword evidence="4" id="KW-0808">Transferase</keyword>
<gene>
    <name evidence="4" type="ORF">F6X38_18200</name>
</gene>
<dbReference type="Gene3D" id="3.90.550.10">
    <property type="entry name" value="Spore Coat Polysaccharide Biosynthesis Protein SpsA, Chain A"/>
    <property type="match status" value="1"/>
</dbReference>
<dbReference type="InterPro" id="IPR025877">
    <property type="entry name" value="MobA-like_NTP_Trfase"/>
</dbReference>
<feature type="transmembrane region" description="Helical" evidence="2">
    <location>
        <begin position="198"/>
        <end position="215"/>
    </location>
</feature>
<protein>
    <submittedName>
        <fullName evidence="4">NTP transferase domain-containing protein</fullName>
    </submittedName>
</protein>
<dbReference type="SUPFAM" id="SSF53448">
    <property type="entry name" value="Nucleotide-diphospho-sugar transferases"/>
    <property type="match status" value="1"/>
</dbReference>
<evidence type="ECO:0000256" key="1">
    <source>
        <dbReference type="ARBA" id="ARBA00022842"/>
    </source>
</evidence>
<dbReference type="Proteomes" id="UP000432089">
    <property type="component" value="Unassembled WGS sequence"/>
</dbReference>
<name>A0A7V7PLJ7_9HYPH</name>
<evidence type="ECO:0000313" key="4">
    <source>
        <dbReference type="EMBL" id="KAB0677328.1"/>
    </source>
</evidence>
<evidence type="ECO:0000259" key="3">
    <source>
        <dbReference type="Pfam" id="PF12804"/>
    </source>
</evidence>
<keyword evidence="2" id="KW-1133">Transmembrane helix</keyword>
<dbReference type="InterPro" id="IPR029044">
    <property type="entry name" value="Nucleotide-diphossugar_trans"/>
</dbReference>
<feature type="domain" description="MobA-like NTP transferase" evidence="3">
    <location>
        <begin position="34"/>
        <end position="163"/>
    </location>
</feature>
<keyword evidence="2" id="KW-0472">Membrane</keyword>
<dbReference type="EMBL" id="VZDO01000017">
    <property type="protein sequence ID" value="KAB0677328.1"/>
    <property type="molecule type" value="Genomic_DNA"/>
</dbReference>
<keyword evidence="5" id="KW-1185">Reference proteome</keyword>
<keyword evidence="1" id="KW-0460">Magnesium</keyword>
<organism evidence="4 5">
    <name type="scientific">Plantimonas leprariae</name>
    <dbReference type="NCBI Taxonomy" id="2615207"/>
    <lineage>
        <taxon>Bacteria</taxon>
        <taxon>Pseudomonadati</taxon>
        <taxon>Pseudomonadota</taxon>
        <taxon>Alphaproteobacteria</taxon>
        <taxon>Hyphomicrobiales</taxon>
        <taxon>Aurantimonadaceae</taxon>
        <taxon>Plantimonas</taxon>
    </lineage>
</organism>
<proteinExistence type="predicted"/>
<keyword evidence="2" id="KW-0812">Transmembrane</keyword>